<name>A0A1G6X384_9PROT</name>
<keyword evidence="5" id="KW-0349">Heme</keyword>
<comment type="similarity">
    <text evidence="12">Belongs to the cytochrome b561 family.</text>
</comment>
<dbReference type="EMBL" id="FMZX01000011">
    <property type="protein sequence ID" value="SDD71735.1"/>
    <property type="molecule type" value="Genomic_DNA"/>
</dbReference>
<keyword evidence="3" id="KW-0813">Transport</keyword>
<accession>A0A1G6X384</accession>
<keyword evidence="10" id="KW-0408">Iron</keyword>
<evidence type="ECO:0000313" key="15">
    <source>
        <dbReference type="EMBL" id="SDD71735.1"/>
    </source>
</evidence>
<reference evidence="15 16" key="1">
    <citation type="submission" date="2016-10" db="EMBL/GenBank/DDBJ databases">
        <authorList>
            <person name="de Groot N.N."/>
        </authorList>
    </citation>
    <scope>NUCLEOTIDE SEQUENCE [LARGE SCALE GENOMIC DNA]</scope>
    <source>
        <strain evidence="15 16">CPCC 100156</strain>
    </source>
</reference>
<protein>
    <submittedName>
        <fullName evidence="15">Cytochrome b561</fullName>
    </submittedName>
</protein>
<proteinExistence type="inferred from homology"/>
<evidence type="ECO:0000256" key="3">
    <source>
        <dbReference type="ARBA" id="ARBA00022448"/>
    </source>
</evidence>
<dbReference type="GO" id="GO:0009055">
    <property type="term" value="F:electron transfer activity"/>
    <property type="evidence" value="ECO:0007669"/>
    <property type="project" value="InterPro"/>
</dbReference>
<dbReference type="GO" id="GO:0046872">
    <property type="term" value="F:metal ion binding"/>
    <property type="evidence" value="ECO:0007669"/>
    <property type="project" value="UniProtKB-KW"/>
</dbReference>
<comment type="cofactor">
    <cofactor evidence="1">
        <name>heme b</name>
        <dbReference type="ChEBI" id="CHEBI:60344"/>
    </cofactor>
</comment>
<dbReference type="PANTHER" id="PTHR30529">
    <property type="entry name" value="CYTOCHROME B561"/>
    <property type="match status" value="1"/>
</dbReference>
<keyword evidence="7" id="KW-0479">Metal-binding</keyword>
<feature type="domain" description="Cytochrome b561 bacterial/Ni-hydrogenase" evidence="14">
    <location>
        <begin position="4"/>
        <end position="175"/>
    </location>
</feature>
<evidence type="ECO:0000256" key="11">
    <source>
        <dbReference type="ARBA" id="ARBA00023136"/>
    </source>
</evidence>
<dbReference type="InterPro" id="IPR016174">
    <property type="entry name" value="Di-haem_cyt_TM"/>
</dbReference>
<organism evidence="15 16">
    <name type="scientific">Belnapia rosea</name>
    <dbReference type="NCBI Taxonomy" id="938405"/>
    <lineage>
        <taxon>Bacteria</taxon>
        <taxon>Pseudomonadati</taxon>
        <taxon>Pseudomonadota</taxon>
        <taxon>Alphaproteobacteria</taxon>
        <taxon>Acetobacterales</taxon>
        <taxon>Roseomonadaceae</taxon>
        <taxon>Belnapia</taxon>
    </lineage>
</organism>
<dbReference type="Proteomes" id="UP000198925">
    <property type="component" value="Unassembled WGS sequence"/>
</dbReference>
<keyword evidence="9 13" id="KW-1133">Transmembrane helix</keyword>
<evidence type="ECO:0000256" key="1">
    <source>
        <dbReference type="ARBA" id="ARBA00001970"/>
    </source>
</evidence>
<evidence type="ECO:0000256" key="2">
    <source>
        <dbReference type="ARBA" id="ARBA00004651"/>
    </source>
</evidence>
<keyword evidence="6 13" id="KW-0812">Transmembrane</keyword>
<evidence type="ECO:0000256" key="12">
    <source>
        <dbReference type="ARBA" id="ARBA00037975"/>
    </source>
</evidence>
<gene>
    <name evidence="15" type="ORF">SAMN04487779_1011128</name>
</gene>
<dbReference type="GO" id="GO:0020037">
    <property type="term" value="F:heme binding"/>
    <property type="evidence" value="ECO:0007669"/>
    <property type="project" value="TreeGrafter"/>
</dbReference>
<evidence type="ECO:0000256" key="4">
    <source>
        <dbReference type="ARBA" id="ARBA00022475"/>
    </source>
</evidence>
<evidence type="ECO:0000256" key="13">
    <source>
        <dbReference type="SAM" id="Phobius"/>
    </source>
</evidence>
<dbReference type="PANTHER" id="PTHR30529:SF1">
    <property type="entry name" value="CYTOCHROME B561 HOMOLOG 2"/>
    <property type="match status" value="1"/>
</dbReference>
<dbReference type="AlphaFoldDB" id="A0A1G6X384"/>
<evidence type="ECO:0000259" key="14">
    <source>
        <dbReference type="Pfam" id="PF01292"/>
    </source>
</evidence>
<sequence>MQGYSTGAKWFHWVTVALLGLAWPVGFVIEYIKDDAKMPFYAVHESAGLTILLVALARLGWRLRNPPPPLPDQVPMPLRRTAAGVHHALYALLILQPVLGFIATNAWGFPLRGDTAYLGLIDLPKFMETNEALAGAVQTAHTVGGYAILVLLVLHIGGVVFHQAIRRDGILLRMV</sequence>
<dbReference type="SUPFAM" id="SSF81342">
    <property type="entry name" value="Transmembrane di-heme cytochromes"/>
    <property type="match status" value="1"/>
</dbReference>
<feature type="transmembrane region" description="Helical" evidence="13">
    <location>
        <begin position="12"/>
        <end position="32"/>
    </location>
</feature>
<dbReference type="InterPro" id="IPR052168">
    <property type="entry name" value="Cytochrome_b561_oxidase"/>
</dbReference>
<evidence type="ECO:0000313" key="16">
    <source>
        <dbReference type="Proteomes" id="UP000198925"/>
    </source>
</evidence>
<evidence type="ECO:0000256" key="7">
    <source>
        <dbReference type="ARBA" id="ARBA00022723"/>
    </source>
</evidence>
<dbReference type="STRING" id="938405.SAMN02927895_03108"/>
<feature type="transmembrane region" description="Helical" evidence="13">
    <location>
        <begin position="82"/>
        <end position="103"/>
    </location>
</feature>
<dbReference type="RefSeq" id="WP_176849654.1">
    <property type="nucleotide sequence ID" value="NZ_FMXZ01000008.1"/>
</dbReference>
<evidence type="ECO:0000256" key="9">
    <source>
        <dbReference type="ARBA" id="ARBA00022989"/>
    </source>
</evidence>
<keyword evidence="11 13" id="KW-0472">Membrane</keyword>
<evidence type="ECO:0000256" key="5">
    <source>
        <dbReference type="ARBA" id="ARBA00022617"/>
    </source>
</evidence>
<dbReference type="InterPro" id="IPR011577">
    <property type="entry name" value="Cyt_b561_bac/Ni-Hgenase"/>
</dbReference>
<keyword evidence="8" id="KW-0249">Electron transport</keyword>
<evidence type="ECO:0000256" key="10">
    <source>
        <dbReference type="ARBA" id="ARBA00023004"/>
    </source>
</evidence>
<dbReference type="GO" id="GO:0022904">
    <property type="term" value="P:respiratory electron transport chain"/>
    <property type="evidence" value="ECO:0007669"/>
    <property type="project" value="InterPro"/>
</dbReference>
<dbReference type="GO" id="GO:0005886">
    <property type="term" value="C:plasma membrane"/>
    <property type="evidence" value="ECO:0007669"/>
    <property type="project" value="UniProtKB-SubCell"/>
</dbReference>
<evidence type="ECO:0000256" key="6">
    <source>
        <dbReference type="ARBA" id="ARBA00022692"/>
    </source>
</evidence>
<dbReference type="Pfam" id="PF01292">
    <property type="entry name" value="Ni_hydr_CYTB"/>
    <property type="match status" value="1"/>
</dbReference>
<evidence type="ECO:0000256" key="8">
    <source>
        <dbReference type="ARBA" id="ARBA00022982"/>
    </source>
</evidence>
<comment type="subcellular location">
    <subcellularLocation>
        <location evidence="2">Cell membrane</location>
        <topology evidence="2">Multi-pass membrane protein</topology>
    </subcellularLocation>
</comment>
<keyword evidence="16" id="KW-1185">Reference proteome</keyword>
<keyword evidence="4" id="KW-1003">Cell membrane</keyword>
<feature type="transmembrane region" description="Helical" evidence="13">
    <location>
        <begin position="143"/>
        <end position="165"/>
    </location>
</feature>